<evidence type="ECO:0000313" key="9">
    <source>
        <dbReference type="Proteomes" id="UP001056455"/>
    </source>
</evidence>
<evidence type="ECO:0000313" key="8">
    <source>
        <dbReference type="EMBL" id="USQ78434.1"/>
    </source>
</evidence>
<dbReference type="InterPro" id="IPR017946">
    <property type="entry name" value="PLC-like_Pdiesterase_TIM-brl"/>
</dbReference>
<dbReference type="InterPro" id="IPR030395">
    <property type="entry name" value="GP_PDE_dom"/>
</dbReference>
<proteinExistence type="inferred from homology"/>
<keyword evidence="4" id="KW-0319">Glycerol metabolism</keyword>
<dbReference type="RefSeq" id="WP_252591232.1">
    <property type="nucleotide sequence ID" value="NZ_CP099489.1"/>
</dbReference>
<comment type="catalytic activity">
    <reaction evidence="6">
        <text>a sn-glycero-3-phosphodiester + H2O = an alcohol + sn-glycerol 3-phosphate + H(+)</text>
        <dbReference type="Rhea" id="RHEA:12969"/>
        <dbReference type="ChEBI" id="CHEBI:15377"/>
        <dbReference type="ChEBI" id="CHEBI:15378"/>
        <dbReference type="ChEBI" id="CHEBI:30879"/>
        <dbReference type="ChEBI" id="CHEBI:57597"/>
        <dbReference type="ChEBI" id="CHEBI:83408"/>
        <dbReference type="EC" id="3.1.4.46"/>
    </reaction>
</comment>
<dbReference type="SUPFAM" id="SSF51695">
    <property type="entry name" value="PLC-like phosphodiesterases"/>
    <property type="match status" value="1"/>
</dbReference>
<keyword evidence="5" id="KW-0378">Hydrolase</keyword>
<evidence type="ECO:0000259" key="7">
    <source>
        <dbReference type="PROSITE" id="PS51704"/>
    </source>
</evidence>
<dbReference type="PANTHER" id="PTHR43620:SF7">
    <property type="entry name" value="GLYCEROPHOSPHODIESTER PHOSPHODIESTERASE GDPD5-RELATED"/>
    <property type="match status" value="1"/>
</dbReference>
<evidence type="ECO:0000256" key="3">
    <source>
        <dbReference type="ARBA" id="ARBA00022729"/>
    </source>
</evidence>
<dbReference type="EC" id="3.1.4.46" evidence="2"/>
<name>A0ABY4YP16_9MICO</name>
<keyword evidence="9" id="KW-1185">Reference proteome</keyword>
<accession>A0ABY4YP16</accession>
<feature type="domain" description="GP-PDE" evidence="7">
    <location>
        <begin position="4"/>
        <end position="332"/>
    </location>
</feature>
<dbReference type="CDD" id="cd08602">
    <property type="entry name" value="GDPD_ScGlpQ1_like"/>
    <property type="match status" value="1"/>
</dbReference>
<dbReference type="PROSITE" id="PS51704">
    <property type="entry name" value="GP_PDE"/>
    <property type="match status" value="1"/>
</dbReference>
<reference evidence="8" key="1">
    <citation type="submission" date="2022-06" db="EMBL/GenBank/DDBJ databases">
        <title>Ornithinimicrobium HY1793.</title>
        <authorList>
            <person name="Huang Y."/>
        </authorList>
    </citation>
    <scope>NUCLEOTIDE SEQUENCE</scope>
    <source>
        <strain evidence="8">HY1793</strain>
    </source>
</reference>
<evidence type="ECO:0000256" key="4">
    <source>
        <dbReference type="ARBA" id="ARBA00022798"/>
    </source>
</evidence>
<dbReference type="Pfam" id="PF03009">
    <property type="entry name" value="GDPD"/>
    <property type="match status" value="1"/>
</dbReference>
<evidence type="ECO:0000256" key="1">
    <source>
        <dbReference type="ARBA" id="ARBA00007277"/>
    </source>
</evidence>
<evidence type="ECO:0000256" key="5">
    <source>
        <dbReference type="ARBA" id="ARBA00022801"/>
    </source>
</evidence>
<dbReference type="EMBL" id="CP099489">
    <property type="protein sequence ID" value="USQ78434.1"/>
    <property type="molecule type" value="Genomic_DNA"/>
</dbReference>
<comment type="similarity">
    <text evidence="1">Belongs to the glycerophosphoryl diester phosphodiesterase family.</text>
</comment>
<sequence>MPEPILIAHRGASGARPEHTLAAYELAARLGADYLEPDLVATADGHLVARHENEISTTTDIADHPEFADRATSKVIDGHTVTGWFTEDLTLAELRTLRCRERLPDLRPGNTAYDGQFTVPTLEEILDLRARLSAELGRDLGVYPETKHPTHFRDIGLPLDEPLVAVLERAGLNEDGAPVFLQSFELGNLIHLRRDLGARAPLVFLAEAAGAPYDFVAAQDPRTFADLLTPAGLAELARWVDGIGPHKDLVIAPGADGTLGEPTSLVTDAHEARLVVHPWTFRRENAFLPTDLRGAGGDPGAAGDVVAEIRAHLAAGVDGFFTDHTDLGVQARAQAQPGSG</sequence>
<dbReference type="PANTHER" id="PTHR43620">
    <property type="entry name" value="GLYCEROPHOSPHORYL DIESTER PHOSPHODIESTERASE"/>
    <property type="match status" value="1"/>
</dbReference>
<dbReference type="Gene3D" id="3.20.20.190">
    <property type="entry name" value="Phosphatidylinositol (PI) phosphodiesterase"/>
    <property type="match status" value="1"/>
</dbReference>
<keyword evidence="3" id="KW-0732">Signal</keyword>
<dbReference type="Proteomes" id="UP001056455">
    <property type="component" value="Chromosome"/>
</dbReference>
<evidence type="ECO:0000256" key="2">
    <source>
        <dbReference type="ARBA" id="ARBA00012247"/>
    </source>
</evidence>
<gene>
    <name evidence="8" type="ORF">NF556_12365</name>
</gene>
<evidence type="ECO:0000256" key="6">
    <source>
        <dbReference type="ARBA" id="ARBA00047512"/>
    </source>
</evidence>
<protein>
    <recommendedName>
        <fullName evidence="2">glycerophosphodiester phosphodiesterase</fullName>
        <ecNumber evidence="2">3.1.4.46</ecNumber>
    </recommendedName>
</protein>
<organism evidence="8 9">
    <name type="scientific">Ornithinimicrobium faecis</name>
    <dbReference type="NCBI Taxonomy" id="2934158"/>
    <lineage>
        <taxon>Bacteria</taxon>
        <taxon>Bacillati</taxon>
        <taxon>Actinomycetota</taxon>
        <taxon>Actinomycetes</taxon>
        <taxon>Micrococcales</taxon>
        <taxon>Ornithinimicrobiaceae</taxon>
        <taxon>Ornithinimicrobium</taxon>
    </lineage>
</organism>